<dbReference type="GeneID" id="36835310"/>
<dbReference type="PANTHER" id="PTHR12128">
    <property type="entry name" value="DIHYDRODIPICOLINATE SYNTHASE"/>
    <property type="match status" value="1"/>
</dbReference>
<evidence type="ECO:0000256" key="4">
    <source>
        <dbReference type="PIRSR" id="PIRSR001365-2"/>
    </source>
</evidence>
<dbReference type="KEGG" id="mhk:DFR87_08170"/>
<keyword evidence="6" id="KW-1185">Reference proteome</keyword>
<accession>A0A2U9IUZ8</accession>
<dbReference type="GO" id="GO:0008840">
    <property type="term" value="F:4-hydroxy-tetrahydrodipicolinate synthase activity"/>
    <property type="evidence" value="ECO:0007669"/>
    <property type="project" value="TreeGrafter"/>
</dbReference>
<proteinExistence type="predicted"/>
<reference evidence="5 6" key="1">
    <citation type="submission" date="2018-05" db="EMBL/GenBank/DDBJ databases">
        <title>Complete Genome Sequences of Extremely Thermoacidophilic, Metal-Mobilizing Type-Strain Members of the Archaeal Family Sulfolobaceae: Acidianus brierleyi DSM-1651T, Acidianus sulfidivorans DSM-18786T, Metallosphaera hakonensis DSM-7519T, and Metallosphaera prunae DSM-10039T.</title>
        <authorList>
            <person name="Counts J.A."/>
            <person name="Kelly R.M."/>
        </authorList>
    </citation>
    <scope>NUCLEOTIDE SEQUENCE [LARGE SCALE GENOMIC DNA]</scope>
    <source>
        <strain evidence="5 6">HO1-1</strain>
    </source>
</reference>
<reference evidence="6" key="3">
    <citation type="submission" date="2020-03" db="EMBL/GenBank/DDBJ databases">
        <title>Sequencing and Assembly of Multiple Reported Metal-Biooxidizing Members of the Extremely Thermoacidophilic Archaeal Family Sulfolobaceae.</title>
        <authorList>
            <person name="Counts J.A."/>
            <person name="Kelly R.M."/>
        </authorList>
    </citation>
    <scope>NUCLEOTIDE SEQUENCE [LARGE SCALE GENOMIC DNA]</scope>
    <source>
        <strain evidence="6">HO1-1</strain>
    </source>
</reference>
<dbReference type="PRINTS" id="PR00146">
    <property type="entry name" value="DHPICSNTHASE"/>
</dbReference>
<dbReference type="RefSeq" id="WP_054836001.1">
    <property type="nucleotide sequence ID" value="NZ_BBBA01000001.1"/>
</dbReference>
<evidence type="ECO:0000313" key="5">
    <source>
        <dbReference type="EMBL" id="AWR99667.1"/>
    </source>
</evidence>
<dbReference type="PIRSF" id="PIRSF001365">
    <property type="entry name" value="DHDPS"/>
    <property type="match status" value="1"/>
</dbReference>
<evidence type="ECO:0000256" key="1">
    <source>
        <dbReference type="ARBA" id="ARBA00023239"/>
    </source>
</evidence>
<dbReference type="InterPro" id="IPR020625">
    <property type="entry name" value="Schiff_base-form_aldolases_AS"/>
</dbReference>
<dbReference type="PROSITE" id="PS00666">
    <property type="entry name" value="DHDPS_2"/>
    <property type="match status" value="1"/>
</dbReference>
<evidence type="ECO:0000313" key="6">
    <source>
        <dbReference type="Proteomes" id="UP000247586"/>
    </source>
</evidence>
<dbReference type="SMART" id="SM01130">
    <property type="entry name" value="DHDPS"/>
    <property type="match status" value="1"/>
</dbReference>
<gene>
    <name evidence="5" type="ORF">DFR87_08170</name>
</gene>
<dbReference type="SUPFAM" id="SSF51569">
    <property type="entry name" value="Aldolase"/>
    <property type="match status" value="1"/>
</dbReference>
<dbReference type="STRING" id="1293036.GCA_001315825_00050"/>
<dbReference type="Gene3D" id="3.20.20.70">
    <property type="entry name" value="Aldolase class I"/>
    <property type="match status" value="1"/>
</dbReference>
<dbReference type="InterPro" id="IPR002220">
    <property type="entry name" value="DapA-like"/>
</dbReference>
<keyword evidence="2" id="KW-0704">Schiff base</keyword>
<name>A0A2U9IUZ8_9CREN</name>
<organism evidence="5 6">
    <name type="scientific">Metallosphaera hakonensis JCM 8857 = DSM 7519</name>
    <dbReference type="NCBI Taxonomy" id="1293036"/>
    <lineage>
        <taxon>Archaea</taxon>
        <taxon>Thermoproteota</taxon>
        <taxon>Thermoprotei</taxon>
        <taxon>Sulfolobales</taxon>
        <taxon>Sulfolobaceae</taxon>
        <taxon>Metallosphaera</taxon>
    </lineage>
</organism>
<dbReference type="CDD" id="cd00408">
    <property type="entry name" value="DHDPS-like"/>
    <property type="match status" value="1"/>
</dbReference>
<evidence type="ECO:0000256" key="2">
    <source>
        <dbReference type="ARBA" id="ARBA00023270"/>
    </source>
</evidence>
<feature type="active site" description="Schiff-base intermediate with substrate" evidence="3">
    <location>
        <position position="157"/>
    </location>
</feature>
<dbReference type="OrthoDB" id="33636at2157"/>
<feature type="binding site" evidence="4">
    <location>
        <position position="201"/>
    </location>
    <ligand>
        <name>pyruvate</name>
        <dbReference type="ChEBI" id="CHEBI:15361"/>
    </ligand>
</feature>
<dbReference type="InterPro" id="IPR013785">
    <property type="entry name" value="Aldolase_TIM"/>
</dbReference>
<dbReference type="Pfam" id="PF00701">
    <property type="entry name" value="DHDPS"/>
    <property type="match status" value="1"/>
</dbReference>
<feature type="active site" description="Proton donor/acceptor" evidence="3">
    <location>
        <position position="129"/>
    </location>
</feature>
<sequence>MKQLIVANVTPFNEKEGIDLEALKNLYNFDLSRGADGFWVMGTTGECKMLSLEEKLQIAKASIDALGEKAIIGINEDSTENSVKLAKEFVNMGGSSIFSLPPIYHRPSELGLFKFYESLSKFGVPVYVYNIPSYVGYAINLQLTEKMASEGIIEGMKYTTNDLSSFHHYVEIKNIAKNFKLFMGTEELILPSLMYGGDGVVTAVANFAPEYVRTIFDLYEKGDINKAMGEQLKVIRLARAVSGEDYPSGVKVALRYRGLYVGKAREPLQEDINREGLIYSTLKEFGL</sequence>
<protein>
    <submittedName>
        <fullName evidence="5">Dihydrodipicolinate synthase family protein</fullName>
    </submittedName>
</protein>
<dbReference type="PANTHER" id="PTHR12128:SF66">
    <property type="entry name" value="4-HYDROXY-2-OXOGLUTARATE ALDOLASE, MITOCHONDRIAL"/>
    <property type="match status" value="1"/>
</dbReference>
<reference evidence="6" key="2">
    <citation type="submission" date="2020-03" db="EMBL/GenBank/DDBJ databases">
        <title>Complete Genome Sequences of Extremely Thermoacidophilic, Metal-Mobilizing Type-Strain Members of the Archaeal Family Sulfolobaceae: Acidianus brierleyi DSM-1651T, Acidianus sulfidivorans DSM-18786T, Metallosphaera hakonensis DSM-7519T, and Metallosphaera prunae DSM-10039T.</title>
        <authorList>
            <person name="Counts J.A."/>
            <person name="Kelly R.M."/>
        </authorList>
    </citation>
    <scope>NUCLEOTIDE SEQUENCE [LARGE SCALE GENOMIC DNA]</scope>
    <source>
        <strain evidence="6">HO1-1</strain>
    </source>
</reference>
<keyword evidence="1" id="KW-0456">Lyase</keyword>
<dbReference type="GO" id="GO:0008675">
    <property type="term" value="F:2-dehydro-3-deoxy-phosphogluconate aldolase activity"/>
    <property type="evidence" value="ECO:0007669"/>
    <property type="project" value="UniProtKB-ARBA"/>
</dbReference>
<dbReference type="GO" id="GO:0044281">
    <property type="term" value="P:small molecule metabolic process"/>
    <property type="evidence" value="ECO:0007669"/>
    <property type="project" value="UniProtKB-ARBA"/>
</dbReference>
<dbReference type="AlphaFoldDB" id="A0A2U9IUZ8"/>
<dbReference type="Proteomes" id="UP000247586">
    <property type="component" value="Chromosome"/>
</dbReference>
<dbReference type="EMBL" id="CP029287">
    <property type="protein sequence ID" value="AWR99667.1"/>
    <property type="molecule type" value="Genomic_DNA"/>
</dbReference>
<feature type="binding site" evidence="4">
    <location>
        <position position="44"/>
    </location>
    <ligand>
        <name>pyruvate</name>
        <dbReference type="ChEBI" id="CHEBI:15361"/>
    </ligand>
</feature>
<evidence type="ECO:0000256" key="3">
    <source>
        <dbReference type="PIRSR" id="PIRSR001365-1"/>
    </source>
</evidence>